<keyword evidence="3" id="KW-1185">Reference proteome</keyword>
<sequence length="248" mass="27938">MVGHLQPLPDAPPEIDPDVLLRISALFDRPLSVETDISSHSACAHDTHARADTPTDTTAQPSSADKMLSSSIDVMTEPKLENPSSLEPDLEIEEGIYYAQDRVQIQPEFHKTQVIARYIYPSERRPTQTNQRIPLPKQASFLTRAFHWISSSFPFVRLTRKPIILHLNEAIRNLGRGSPHTQKEKVVGVFLFPQAFTGSTDLNTVPMELAAKPRRIREIIRDEGSVVLVEDIYDDAIQQALRNLRDNA</sequence>
<name>A0A6A6AD54_9PLEO</name>
<dbReference type="AlphaFoldDB" id="A0A6A6AD54"/>
<evidence type="ECO:0000313" key="3">
    <source>
        <dbReference type="Proteomes" id="UP000799771"/>
    </source>
</evidence>
<dbReference type="Proteomes" id="UP000799771">
    <property type="component" value="Unassembled WGS sequence"/>
</dbReference>
<dbReference type="EMBL" id="ML977507">
    <property type="protein sequence ID" value="KAF2129055.1"/>
    <property type="molecule type" value="Genomic_DNA"/>
</dbReference>
<gene>
    <name evidence="2" type="ORF">P153DRAFT_403977</name>
</gene>
<evidence type="ECO:0000313" key="2">
    <source>
        <dbReference type="EMBL" id="KAF2129055.1"/>
    </source>
</evidence>
<protein>
    <submittedName>
        <fullName evidence="2">Uncharacterized protein</fullName>
    </submittedName>
</protein>
<feature type="region of interest" description="Disordered" evidence="1">
    <location>
        <begin position="47"/>
        <end position="68"/>
    </location>
</feature>
<reference evidence="2" key="1">
    <citation type="journal article" date="2020" name="Stud. Mycol.">
        <title>101 Dothideomycetes genomes: a test case for predicting lifestyles and emergence of pathogens.</title>
        <authorList>
            <person name="Haridas S."/>
            <person name="Albert R."/>
            <person name="Binder M."/>
            <person name="Bloem J."/>
            <person name="Labutti K."/>
            <person name="Salamov A."/>
            <person name="Andreopoulos B."/>
            <person name="Baker S."/>
            <person name="Barry K."/>
            <person name="Bills G."/>
            <person name="Bluhm B."/>
            <person name="Cannon C."/>
            <person name="Castanera R."/>
            <person name="Culley D."/>
            <person name="Daum C."/>
            <person name="Ezra D."/>
            <person name="Gonzalez J."/>
            <person name="Henrissat B."/>
            <person name="Kuo A."/>
            <person name="Liang C."/>
            <person name="Lipzen A."/>
            <person name="Lutzoni F."/>
            <person name="Magnuson J."/>
            <person name="Mondo S."/>
            <person name="Nolan M."/>
            <person name="Ohm R."/>
            <person name="Pangilinan J."/>
            <person name="Park H.-J."/>
            <person name="Ramirez L."/>
            <person name="Alfaro M."/>
            <person name="Sun H."/>
            <person name="Tritt A."/>
            <person name="Yoshinaga Y."/>
            <person name="Zwiers L.-H."/>
            <person name="Turgeon B."/>
            <person name="Goodwin S."/>
            <person name="Spatafora J."/>
            <person name="Crous P."/>
            <person name="Grigoriev I."/>
        </authorList>
    </citation>
    <scope>NUCLEOTIDE SEQUENCE</scope>
    <source>
        <strain evidence="2">CBS 119687</strain>
    </source>
</reference>
<organism evidence="2 3">
    <name type="scientific">Dothidotthia symphoricarpi CBS 119687</name>
    <dbReference type="NCBI Taxonomy" id="1392245"/>
    <lineage>
        <taxon>Eukaryota</taxon>
        <taxon>Fungi</taxon>
        <taxon>Dikarya</taxon>
        <taxon>Ascomycota</taxon>
        <taxon>Pezizomycotina</taxon>
        <taxon>Dothideomycetes</taxon>
        <taxon>Pleosporomycetidae</taxon>
        <taxon>Pleosporales</taxon>
        <taxon>Dothidotthiaceae</taxon>
        <taxon>Dothidotthia</taxon>
    </lineage>
</organism>
<dbReference type="GeneID" id="54412422"/>
<accession>A0A6A6AD54</accession>
<evidence type="ECO:0000256" key="1">
    <source>
        <dbReference type="SAM" id="MobiDB-lite"/>
    </source>
</evidence>
<dbReference type="RefSeq" id="XP_033523444.1">
    <property type="nucleotide sequence ID" value="XM_033671990.1"/>
</dbReference>
<feature type="compositionally biased region" description="Polar residues" evidence="1">
    <location>
        <begin position="54"/>
        <end position="68"/>
    </location>
</feature>
<proteinExistence type="predicted"/>